<reference evidence="2" key="1">
    <citation type="journal article" date="2013" name="Mol. Plant Microbe Interact.">
        <title>Global aspects of pacC regulation of pathogenicity genes in Colletotrichum gloeosporioides as revealed by transcriptome analysis.</title>
        <authorList>
            <person name="Alkan N."/>
            <person name="Meng X."/>
            <person name="Friedlander G."/>
            <person name="Reuveni E."/>
            <person name="Sukno S."/>
            <person name="Sherman A."/>
            <person name="Thon M."/>
            <person name="Fluhr R."/>
            <person name="Prusky D."/>
        </authorList>
    </citation>
    <scope>NUCLEOTIDE SEQUENCE [LARGE SCALE GENOMIC DNA]</scope>
    <source>
        <strain evidence="2">Cg-14</strain>
    </source>
</reference>
<evidence type="ECO:0000313" key="2">
    <source>
        <dbReference type="Proteomes" id="UP000015530"/>
    </source>
</evidence>
<proteinExistence type="predicted"/>
<dbReference type="EMBL" id="AMYD01002178">
    <property type="protein sequence ID" value="EQB49974.1"/>
    <property type="molecule type" value="Genomic_DNA"/>
</dbReference>
<dbReference type="HOGENOM" id="CLU_3377041_0_0_1"/>
<sequence length="34" mass="3682">MPSYYCDPLCLQYLPIPSPIECVDSYSGNGLGSV</sequence>
<name>T0KD51_COLGC</name>
<organism evidence="1 2">
    <name type="scientific">Colletotrichum gloeosporioides (strain Cg-14)</name>
    <name type="common">Anthracnose fungus</name>
    <name type="synonym">Glomerella cingulata</name>
    <dbReference type="NCBI Taxonomy" id="1237896"/>
    <lineage>
        <taxon>Eukaryota</taxon>
        <taxon>Fungi</taxon>
        <taxon>Dikarya</taxon>
        <taxon>Ascomycota</taxon>
        <taxon>Pezizomycotina</taxon>
        <taxon>Sordariomycetes</taxon>
        <taxon>Hypocreomycetidae</taxon>
        <taxon>Glomerellales</taxon>
        <taxon>Glomerellaceae</taxon>
        <taxon>Colletotrichum</taxon>
        <taxon>Colletotrichum gloeosporioides species complex</taxon>
    </lineage>
</organism>
<evidence type="ECO:0000313" key="1">
    <source>
        <dbReference type="EMBL" id="EQB49974.1"/>
    </source>
</evidence>
<protein>
    <submittedName>
        <fullName evidence="1">Uncharacterized protein</fullName>
    </submittedName>
</protein>
<gene>
    <name evidence="1" type="ORF">CGLO_10636</name>
</gene>
<dbReference type="AlphaFoldDB" id="T0KD51"/>
<dbReference type="Proteomes" id="UP000015530">
    <property type="component" value="Unassembled WGS sequence"/>
</dbReference>
<accession>T0KD51</accession>
<comment type="caution">
    <text evidence="1">The sequence shown here is derived from an EMBL/GenBank/DDBJ whole genome shotgun (WGS) entry which is preliminary data.</text>
</comment>